<dbReference type="Proteomes" id="UP001162834">
    <property type="component" value="Chromosome"/>
</dbReference>
<keyword evidence="3" id="KW-0378">Hydrolase</keyword>
<dbReference type="EMBL" id="CP087164">
    <property type="protein sequence ID" value="UGS37607.1"/>
    <property type="molecule type" value="Genomic_DNA"/>
</dbReference>
<dbReference type="PANTHER" id="PTHR42951:SF14">
    <property type="entry name" value="METALLO-BETA-LACTAMASE SUPERFAMILY PROTEIN"/>
    <property type="match status" value="1"/>
</dbReference>
<dbReference type="KEGG" id="sbae:DSM104329_04025"/>
<dbReference type="EC" id="3.-.-.-" evidence="3"/>
<evidence type="ECO:0000313" key="3">
    <source>
        <dbReference type="EMBL" id="UGS37607.1"/>
    </source>
</evidence>
<keyword evidence="4" id="KW-1185">Reference proteome</keyword>
<dbReference type="InterPro" id="IPR050855">
    <property type="entry name" value="NDM-1-like"/>
</dbReference>
<reference evidence="3" key="1">
    <citation type="journal article" date="2022" name="Int. J. Syst. Evol. Microbiol.">
        <title>Pseudomonas aegrilactucae sp. nov. and Pseudomonas morbosilactucae sp. nov., pathogens causing bacterial rot of lettuce in Japan.</title>
        <authorList>
            <person name="Sawada H."/>
            <person name="Fujikawa T."/>
            <person name="Satou M."/>
        </authorList>
    </citation>
    <scope>NUCLEOTIDE SEQUENCE</scope>
    <source>
        <strain evidence="3">0166_1</strain>
    </source>
</reference>
<dbReference type="SMART" id="SM00849">
    <property type="entry name" value="Lactamase_B"/>
    <property type="match status" value="1"/>
</dbReference>
<dbReference type="InterPro" id="IPR001279">
    <property type="entry name" value="Metallo-B-lactamas"/>
</dbReference>
<dbReference type="RefSeq" id="WP_259311657.1">
    <property type="nucleotide sequence ID" value="NZ_CP087164.1"/>
</dbReference>
<evidence type="ECO:0000256" key="1">
    <source>
        <dbReference type="SAM" id="MobiDB-lite"/>
    </source>
</evidence>
<organism evidence="3 4">
    <name type="scientific">Capillimicrobium parvum</name>
    <dbReference type="NCBI Taxonomy" id="2884022"/>
    <lineage>
        <taxon>Bacteria</taxon>
        <taxon>Bacillati</taxon>
        <taxon>Actinomycetota</taxon>
        <taxon>Thermoleophilia</taxon>
        <taxon>Solirubrobacterales</taxon>
        <taxon>Capillimicrobiaceae</taxon>
        <taxon>Capillimicrobium</taxon>
    </lineage>
</organism>
<dbReference type="CDD" id="cd07721">
    <property type="entry name" value="yflN-like_MBL-fold"/>
    <property type="match status" value="1"/>
</dbReference>
<gene>
    <name evidence="3" type="primary">yflN_2</name>
    <name evidence="3" type="ORF">DSM104329_04025</name>
</gene>
<sequence length="250" mass="26874">MGRAVEAVAPGVHRLGSPLVNFYLVEEAGCYTLVDTGLPKQFETLIAALDEAGADLHEIEAVVLTHAHVDHVGIAERVRTEAQATVHVHAADAQLARGGRYLRRRGDGTLLPYLRHPAAWQLLLQMASQGATSIPRIEDVTTFMESEPLDVPGRPVPIPTPGHSHGHCALLLADRGILFAGDALCSRNPLTGRQGPQLMPSPFNVSTEQALASLDRLEPLEADTVLFGHGEPWTGTPKAAVERARELGPR</sequence>
<feature type="region of interest" description="Disordered" evidence="1">
    <location>
        <begin position="228"/>
        <end position="250"/>
    </location>
</feature>
<dbReference type="Gene3D" id="3.60.15.10">
    <property type="entry name" value="Ribonuclease Z/Hydroxyacylglutathione hydrolase-like"/>
    <property type="match status" value="1"/>
</dbReference>
<dbReference type="GO" id="GO:0016787">
    <property type="term" value="F:hydrolase activity"/>
    <property type="evidence" value="ECO:0007669"/>
    <property type="project" value="UniProtKB-KW"/>
</dbReference>
<dbReference type="Pfam" id="PF00753">
    <property type="entry name" value="Lactamase_B"/>
    <property type="match status" value="1"/>
</dbReference>
<dbReference type="AlphaFoldDB" id="A0A9E6XZX6"/>
<proteinExistence type="predicted"/>
<name>A0A9E6XZX6_9ACTN</name>
<evidence type="ECO:0000313" key="4">
    <source>
        <dbReference type="Proteomes" id="UP001162834"/>
    </source>
</evidence>
<protein>
    <submittedName>
        <fullName evidence="3">Metallo-hydrolase YflN</fullName>
        <ecNumber evidence="3">3.-.-.-</ecNumber>
    </submittedName>
</protein>
<dbReference type="InterPro" id="IPR036866">
    <property type="entry name" value="RibonucZ/Hydroxyglut_hydro"/>
</dbReference>
<feature type="domain" description="Metallo-beta-lactamase" evidence="2">
    <location>
        <begin position="19"/>
        <end position="229"/>
    </location>
</feature>
<dbReference type="SUPFAM" id="SSF56281">
    <property type="entry name" value="Metallo-hydrolase/oxidoreductase"/>
    <property type="match status" value="1"/>
</dbReference>
<feature type="compositionally biased region" description="Basic and acidic residues" evidence="1">
    <location>
        <begin position="240"/>
        <end position="250"/>
    </location>
</feature>
<accession>A0A9E6XZX6</accession>
<dbReference type="PANTHER" id="PTHR42951">
    <property type="entry name" value="METALLO-BETA-LACTAMASE DOMAIN-CONTAINING"/>
    <property type="match status" value="1"/>
</dbReference>
<evidence type="ECO:0000259" key="2">
    <source>
        <dbReference type="SMART" id="SM00849"/>
    </source>
</evidence>